<dbReference type="SUPFAM" id="SSF46955">
    <property type="entry name" value="Putative DNA-binding domain"/>
    <property type="match status" value="1"/>
</dbReference>
<reference evidence="5 6" key="1">
    <citation type="submission" date="2016-11" db="EMBL/GenBank/DDBJ databases">
        <authorList>
            <person name="Jaros S."/>
            <person name="Januszkiewicz K."/>
            <person name="Wedrychowicz H."/>
        </authorList>
    </citation>
    <scope>NUCLEOTIDE SEQUENCE [LARGE SCALE GENOMIC DNA]</scope>
    <source>
        <strain evidence="5 6">DSM 44523</strain>
    </source>
</reference>
<dbReference type="InterPro" id="IPR000551">
    <property type="entry name" value="MerR-type_HTH_dom"/>
</dbReference>
<accession>A0A1M5N954</accession>
<evidence type="ECO:0000256" key="1">
    <source>
        <dbReference type="ARBA" id="ARBA00023125"/>
    </source>
</evidence>
<keyword evidence="6" id="KW-1185">Reference proteome</keyword>
<proteinExistence type="predicted"/>
<dbReference type="Proteomes" id="UP000184501">
    <property type="component" value="Unassembled WGS sequence"/>
</dbReference>
<dbReference type="PRINTS" id="PR00040">
    <property type="entry name" value="HTHMERR"/>
</dbReference>
<dbReference type="SMART" id="SM00422">
    <property type="entry name" value="HTH_MERR"/>
    <property type="match status" value="1"/>
</dbReference>
<keyword evidence="2" id="KW-0175">Coiled coil</keyword>
<evidence type="ECO:0000313" key="6">
    <source>
        <dbReference type="Proteomes" id="UP000184501"/>
    </source>
</evidence>
<dbReference type="RefSeq" id="WP_073489580.1">
    <property type="nucleotide sequence ID" value="NZ_FQVN01000015.1"/>
</dbReference>
<dbReference type="EMBL" id="FQVN01000015">
    <property type="protein sequence ID" value="SHG86126.1"/>
    <property type="molecule type" value="Genomic_DNA"/>
</dbReference>
<dbReference type="InterPro" id="IPR047057">
    <property type="entry name" value="MerR_fam"/>
</dbReference>
<feature type="compositionally biased region" description="Basic and acidic residues" evidence="3">
    <location>
        <begin position="148"/>
        <end position="158"/>
    </location>
</feature>
<evidence type="ECO:0000256" key="3">
    <source>
        <dbReference type="SAM" id="MobiDB-lite"/>
    </source>
</evidence>
<evidence type="ECO:0000256" key="2">
    <source>
        <dbReference type="SAM" id="Coils"/>
    </source>
</evidence>
<dbReference type="OrthoDB" id="9802039at2"/>
<name>A0A1M5N954_STRHI</name>
<dbReference type="GO" id="GO:0003700">
    <property type="term" value="F:DNA-binding transcription factor activity"/>
    <property type="evidence" value="ECO:0007669"/>
    <property type="project" value="InterPro"/>
</dbReference>
<feature type="domain" description="HTH merR-type" evidence="4">
    <location>
        <begin position="5"/>
        <end position="74"/>
    </location>
</feature>
<dbReference type="PANTHER" id="PTHR30204">
    <property type="entry name" value="REDOX-CYCLING DRUG-SENSING TRANSCRIPTIONAL ACTIVATOR SOXR"/>
    <property type="match status" value="1"/>
</dbReference>
<dbReference type="GO" id="GO:0003677">
    <property type="term" value="F:DNA binding"/>
    <property type="evidence" value="ECO:0007669"/>
    <property type="project" value="UniProtKB-KW"/>
</dbReference>
<dbReference type="Pfam" id="PF13411">
    <property type="entry name" value="MerR_1"/>
    <property type="match status" value="1"/>
</dbReference>
<dbReference type="Gene3D" id="1.10.1660.10">
    <property type="match status" value="1"/>
</dbReference>
<gene>
    <name evidence="5" type="ORF">SAMN05444320_11541</name>
</gene>
<keyword evidence="1 5" id="KW-0238">DNA-binding</keyword>
<feature type="coiled-coil region" evidence="2">
    <location>
        <begin position="82"/>
        <end position="109"/>
    </location>
</feature>
<dbReference type="InterPro" id="IPR009061">
    <property type="entry name" value="DNA-bd_dom_put_sf"/>
</dbReference>
<evidence type="ECO:0000313" key="5">
    <source>
        <dbReference type="EMBL" id="SHG86126.1"/>
    </source>
</evidence>
<sequence length="176" mass="19980">MGYELLTIGEVAERFGVRPSTLRYYEEQGLLEPATRRGGRRCYDEAGLRRLALVLTWQQTGLMRLADIRTLVNNPVTTGEWQDVLQARMAQLNQQIDRLQEARRYLDHLMSCPRDDPANKCPYLAKELQTQVDAALSDTTDETELDTESDRPSRRPPLEEFAFPFLANPGRPAAGG</sequence>
<feature type="region of interest" description="Disordered" evidence="3">
    <location>
        <begin position="133"/>
        <end position="176"/>
    </location>
</feature>
<dbReference type="AlphaFoldDB" id="A0A1M5N954"/>
<dbReference type="PROSITE" id="PS50937">
    <property type="entry name" value="HTH_MERR_2"/>
    <property type="match status" value="1"/>
</dbReference>
<dbReference type="PANTHER" id="PTHR30204:SF97">
    <property type="entry name" value="MERR FAMILY REGULATORY PROTEIN"/>
    <property type="match status" value="1"/>
</dbReference>
<dbReference type="STRING" id="2017.SAMN05444320_11541"/>
<organism evidence="5 6">
    <name type="scientific">Streptoalloteichus hindustanus</name>
    <dbReference type="NCBI Taxonomy" id="2017"/>
    <lineage>
        <taxon>Bacteria</taxon>
        <taxon>Bacillati</taxon>
        <taxon>Actinomycetota</taxon>
        <taxon>Actinomycetes</taxon>
        <taxon>Pseudonocardiales</taxon>
        <taxon>Pseudonocardiaceae</taxon>
        <taxon>Streptoalloteichus</taxon>
    </lineage>
</organism>
<protein>
    <submittedName>
        <fullName evidence="5">DNA-binding transcriptional regulator, MerR family</fullName>
    </submittedName>
</protein>
<evidence type="ECO:0000259" key="4">
    <source>
        <dbReference type="PROSITE" id="PS50937"/>
    </source>
</evidence>